<protein>
    <submittedName>
        <fullName evidence="3">Uncharacterized protein</fullName>
    </submittedName>
</protein>
<keyword evidence="1" id="KW-0812">Transmembrane</keyword>
<sequence length="184" mass="20001">MVGADFISLYANPLIQRLNSFHRFELFISGVLRLPIAQGCAGMIQGMDDGNQRKSPPPLLEASEDVAPNADPIGAQQVHPTLTHVIHENASHQIAIIVGDQTPFLAVALNDGLPAVLHARINNPVLICHVMTGIRIPALSAWAWDMMRWVGGMITNAPLFSFLLMAIIAFIITGFTVFIASTQR</sequence>
<evidence type="ECO:0000256" key="1">
    <source>
        <dbReference type="SAM" id="Phobius"/>
    </source>
</evidence>
<evidence type="ECO:0000313" key="2">
    <source>
        <dbReference type="Proteomes" id="UP000887566"/>
    </source>
</evidence>
<dbReference type="WBParaSite" id="PSAMB.scaffold4442size14589.g24301.t1">
    <property type="protein sequence ID" value="PSAMB.scaffold4442size14589.g24301.t1"/>
    <property type="gene ID" value="PSAMB.scaffold4442size14589.g24301"/>
</dbReference>
<evidence type="ECO:0000313" key="3">
    <source>
        <dbReference type="WBParaSite" id="PSAMB.scaffold4442size14589.g24301.t1"/>
    </source>
</evidence>
<dbReference type="AlphaFoldDB" id="A0A914WKZ0"/>
<name>A0A914WKZ0_9BILA</name>
<keyword evidence="1" id="KW-1133">Transmembrane helix</keyword>
<keyword evidence="1" id="KW-0472">Membrane</keyword>
<feature type="transmembrane region" description="Helical" evidence="1">
    <location>
        <begin position="125"/>
        <end position="144"/>
    </location>
</feature>
<reference evidence="3" key="1">
    <citation type="submission" date="2022-11" db="UniProtKB">
        <authorList>
            <consortium name="WormBaseParasite"/>
        </authorList>
    </citation>
    <scope>IDENTIFICATION</scope>
</reference>
<feature type="transmembrane region" description="Helical" evidence="1">
    <location>
        <begin position="159"/>
        <end position="180"/>
    </location>
</feature>
<organism evidence="2 3">
    <name type="scientific">Plectus sambesii</name>
    <dbReference type="NCBI Taxonomy" id="2011161"/>
    <lineage>
        <taxon>Eukaryota</taxon>
        <taxon>Metazoa</taxon>
        <taxon>Ecdysozoa</taxon>
        <taxon>Nematoda</taxon>
        <taxon>Chromadorea</taxon>
        <taxon>Plectida</taxon>
        <taxon>Plectina</taxon>
        <taxon>Plectoidea</taxon>
        <taxon>Plectidae</taxon>
        <taxon>Plectus</taxon>
    </lineage>
</organism>
<proteinExistence type="predicted"/>
<accession>A0A914WKZ0</accession>
<dbReference type="Proteomes" id="UP000887566">
    <property type="component" value="Unplaced"/>
</dbReference>
<keyword evidence="2" id="KW-1185">Reference proteome</keyword>